<dbReference type="AlphaFoldDB" id="A0A9N8V503"/>
<keyword evidence="2" id="KW-0732">Signal</keyword>
<feature type="chain" id="PRO_5040202265" evidence="2">
    <location>
        <begin position="22"/>
        <end position="341"/>
    </location>
</feature>
<evidence type="ECO:0000256" key="1">
    <source>
        <dbReference type="SAM" id="MobiDB-lite"/>
    </source>
</evidence>
<dbReference type="SUPFAM" id="SSF49503">
    <property type="entry name" value="Cupredoxins"/>
    <property type="match status" value="1"/>
</dbReference>
<evidence type="ECO:0000256" key="2">
    <source>
        <dbReference type="SAM" id="SignalP"/>
    </source>
</evidence>
<feature type="compositionally biased region" description="Low complexity" evidence="1">
    <location>
        <begin position="68"/>
        <end position="79"/>
    </location>
</feature>
<feature type="compositionally biased region" description="Low complexity" evidence="1">
    <location>
        <begin position="87"/>
        <end position="105"/>
    </location>
</feature>
<reference evidence="3" key="1">
    <citation type="submission" date="2021-06" db="EMBL/GenBank/DDBJ databases">
        <authorList>
            <person name="Kallberg Y."/>
            <person name="Tangrot J."/>
            <person name="Rosling A."/>
        </authorList>
    </citation>
    <scope>NUCLEOTIDE SEQUENCE</scope>
    <source>
        <strain evidence="3">MT106</strain>
    </source>
</reference>
<evidence type="ECO:0000313" key="4">
    <source>
        <dbReference type="Proteomes" id="UP000789831"/>
    </source>
</evidence>
<feature type="region of interest" description="Disordered" evidence="1">
    <location>
        <begin position="41"/>
        <end position="165"/>
    </location>
</feature>
<evidence type="ECO:0000313" key="3">
    <source>
        <dbReference type="EMBL" id="CAG8437734.1"/>
    </source>
</evidence>
<organism evidence="3 4">
    <name type="scientific">Ambispora gerdemannii</name>
    <dbReference type="NCBI Taxonomy" id="144530"/>
    <lineage>
        <taxon>Eukaryota</taxon>
        <taxon>Fungi</taxon>
        <taxon>Fungi incertae sedis</taxon>
        <taxon>Mucoromycota</taxon>
        <taxon>Glomeromycotina</taxon>
        <taxon>Glomeromycetes</taxon>
        <taxon>Archaeosporales</taxon>
        <taxon>Ambisporaceae</taxon>
        <taxon>Ambispora</taxon>
    </lineage>
</organism>
<dbReference type="Proteomes" id="UP000789831">
    <property type="component" value="Unassembled WGS sequence"/>
</dbReference>
<feature type="compositionally biased region" description="Low complexity" evidence="1">
    <location>
        <begin position="126"/>
        <end position="165"/>
    </location>
</feature>
<comment type="caution">
    <text evidence="3">The sequence shown here is derived from an EMBL/GenBank/DDBJ whole genome shotgun (WGS) entry which is preliminary data.</text>
</comment>
<name>A0A9N8V503_9GLOM</name>
<feature type="compositionally biased region" description="Low complexity" evidence="1">
    <location>
        <begin position="45"/>
        <end position="55"/>
    </location>
</feature>
<feature type="compositionally biased region" description="Pro residues" evidence="1">
    <location>
        <begin position="106"/>
        <end position="125"/>
    </location>
</feature>
<accession>A0A9N8V503</accession>
<dbReference type="OrthoDB" id="88410at2759"/>
<keyword evidence="4" id="KW-1185">Reference proteome</keyword>
<gene>
    <name evidence="3" type="ORF">AGERDE_LOCUS796</name>
</gene>
<proteinExistence type="predicted"/>
<dbReference type="InterPro" id="IPR008972">
    <property type="entry name" value="Cupredoxin"/>
</dbReference>
<feature type="region of interest" description="Disordered" evidence="1">
    <location>
        <begin position="320"/>
        <end position="341"/>
    </location>
</feature>
<dbReference type="EMBL" id="CAJVPL010000043">
    <property type="protein sequence ID" value="CAG8437734.1"/>
    <property type="molecule type" value="Genomic_DNA"/>
</dbReference>
<protein>
    <submittedName>
        <fullName evidence="3">10132_t:CDS:1</fullName>
    </submittedName>
</protein>
<sequence>MKLKSLFALVAILALVSLINLQENATFVVAIPQQFPTPAAPQPIIPTATTPTSQQNPTSAPPQQIILPATTSTPQQNPTPAAPQPIIPTATTPTSQQNPTSAAPQPIIPPGTTPPPAGLIPPPPVNTTAPTTGSSNTTVPTTGSSNTTAPTTGSSATTTSSPAKPASTMIVDIDGNTFTPNILKAQPGDVIVWNWKNGSHSLIQSTMSNPCSKKANVLFYCGVKNHCKTEKMIINAPAGFSWQPSYTVQVVIATAPPSSDISTNSAGIQHPMTGQRMLLLTVTCASCQKTTWAGCGRHIQYALKGVAEEDLCRCKKTNTSSNKEVLQAKPKPSLNEQQLSS</sequence>
<dbReference type="PANTHER" id="PTHR34724:SF2">
    <property type="entry name" value="OS12G0596101 PROTEIN"/>
    <property type="match status" value="1"/>
</dbReference>
<dbReference type="PANTHER" id="PTHR34724">
    <property type="entry name" value="OS12G0596101 PROTEIN"/>
    <property type="match status" value="1"/>
</dbReference>
<feature type="signal peptide" evidence="2">
    <location>
        <begin position="1"/>
        <end position="21"/>
    </location>
</feature>